<gene>
    <name evidence="1" type="ORF">CEUTPL_LOCUS5220</name>
</gene>
<name>A0A9N9MGY0_9CUCU</name>
<dbReference type="EMBL" id="OU892278">
    <property type="protein sequence ID" value="CAG9764585.1"/>
    <property type="molecule type" value="Genomic_DNA"/>
</dbReference>
<dbReference type="Proteomes" id="UP001152799">
    <property type="component" value="Chromosome 2"/>
</dbReference>
<protein>
    <submittedName>
        <fullName evidence="1">Uncharacterized protein</fullName>
    </submittedName>
</protein>
<dbReference type="Gene3D" id="2.10.25.10">
    <property type="entry name" value="Laminin"/>
    <property type="match status" value="1"/>
</dbReference>
<organism evidence="1 2">
    <name type="scientific">Ceutorhynchus assimilis</name>
    <name type="common">cabbage seed weevil</name>
    <dbReference type="NCBI Taxonomy" id="467358"/>
    <lineage>
        <taxon>Eukaryota</taxon>
        <taxon>Metazoa</taxon>
        <taxon>Ecdysozoa</taxon>
        <taxon>Arthropoda</taxon>
        <taxon>Hexapoda</taxon>
        <taxon>Insecta</taxon>
        <taxon>Pterygota</taxon>
        <taxon>Neoptera</taxon>
        <taxon>Endopterygota</taxon>
        <taxon>Coleoptera</taxon>
        <taxon>Polyphaga</taxon>
        <taxon>Cucujiformia</taxon>
        <taxon>Curculionidae</taxon>
        <taxon>Ceutorhynchinae</taxon>
        <taxon>Ceutorhynchus</taxon>
    </lineage>
</organism>
<accession>A0A9N9MGY0</accession>
<dbReference type="InterPro" id="IPR036084">
    <property type="entry name" value="Ser_inhib-like_sf"/>
</dbReference>
<reference evidence="1" key="1">
    <citation type="submission" date="2022-01" db="EMBL/GenBank/DDBJ databases">
        <authorList>
            <person name="King R."/>
        </authorList>
    </citation>
    <scope>NUCLEOTIDE SEQUENCE</scope>
</reference>
<dbReference type="SUPFAM" id="SSF57567">
    <property type="entry name" value="Serine protease inhibitors"/>
    <property type="match status" value="1"/>
</dbReference>
<proteinExistence type="predicted"/>
<evidence type="ECO:0000313" key="2">
    <source>
        <dbReference type="Proteomes" id="UP001152799"/>
    </source>
</evidence>
<sequence length="109" mass="12264">MVFAIEKFSFSFAFIRKKNFVKMKTFLVLTVTAFLFYAAFARDPRTTPQDPCAKIRCPKRNEICTEGNSCLEQCGNSTDRVCPLSITTGCFCKQGYCRSSCGKCQLLKG</sequence>
<evidence type="ECO:0000313" key="1">
    <source>
        <dbReference type="EMBL" id="CAG9764585.1"/>
    </source>
</evidence>
<dbReference type="AlphaFoldDB" id="A0A9N9MGY0"/>
<keyword evidence="2" id="KW-1185">Reference proteome</keyword>